<comment type="caution">
    <text evidence="7">The sequence shown here is derived from an EMBL/GenBank/DDBJ whole genome shotgun (WGS) entry which is preliminary data.</text>
</comment>
<dbReference type="InterPro" id="IPR036820">
    <property type="entry name" value="Archease_dom_sf"/>
</dbReference>
<keyword evidence="2 5" id="KW-0819">tRNA processing</keyword>
<dbReference type="GO" id="GO:0005509">
    <property type="term" value="F:calcium ion binding"/>
    <property type="evidence" value="ECO:0007669"/>
    <property type="project" value="UniProtKB-UniRule"/>
</dbReference>
<proteinExistence type="inferred from homology"/>
<comment type="function">
    <text evidence="5">Activates the tRNA-splicing ligase complex by facilitating the enzymatic turnover of catalytic subunit RtcB. Acts by promoting the guanylylation of RtcB, a key intermediate step in tRNA ligation. Can also alter the NTP specificity of RtcB such that ATP, dGTP or ITP is used efficiently.</text>
</comment>
<gene>
    <name evidence="7" type="ORF">ENP88_06570</name>
</gene>
<dbReference type="InterPro" id="IPR022952">
    <property type="entry name" value="Archease_arc"/>
</dbReference>
<evidence type="ECO:0000256" key="3">
    <source>
        <dbReference type="ARBA" id="ARBA00022723"/>
    </source>
</evidence>
<evidence type="ECO:0000256" key="4">
    <source>
        <dbReference type="ARBA" id="ARBA00022837"/>
    </source>
</evidence>
<dbReference type="HAMAP" id="MF_01222">
    <property type="entry name" value="Archease_arch"/>
    <property type="match status" value="1"/>
</dbReference>
<comment type="similarity">
    <text evidence="1 5">Belongs to the archease family.</text>
</comment>
<dbReference type="InterPro" id="IPR023572">
    <property type="entry name" value="Archease_dom"/>
</dbReference>
<organism evidence="7">
    <name type="scientific">Archaeoglobus fulgidus</name>
    <dbReference type="NCBI Taxonomy" id="2234"/>
    <lineage>
        <taxon>Archaea</taxon>
        <taxon>Methanobacteriati</taxon>
        <taxon>Methanobacteriota</taxon>
        <taxon>Archaeoglobi</taxon>
        <taxon>Archaeoglobales</taxon>
        <taxon>Archaeoglobaceae</taxon>
        <taxon>Archaeoglobus</taxon>
    </lineage>
</organism>
<dbReference type="SUPFAM" id="SSF69819">
    <property type="entry name" value="MTH1598-like"/>
    <property type="match status" value="1"/>
</dbReference>
<dbReference type="Gene3D" id="3.55.10.10">
    <property type="entry name" value="Archease domain"/>
    <property type="match status" value="1"/>
</dbReference>
<reference evidence="7" key="1">
    <citation type="journal article" date="2020" name="mSystems">
        <title>Genome- and Community-Level Interaction Insights into Carbon Utilization and Element Cycling Functions of Hydrothermarchaeota in Hydrothermal Sediment.</title>
        <authorList>
            <person name="Zhou Z."/>
            <person name="Liu Y."/>
            <person name="Xu W."/>
            <person name="Pan J."/>
            <person name="Luo Z.H."/>
            <person name="Li M."/>
        </authorList>
    </citation>
    <scope>NUCLEOTIDE SEQUENCE [LARGE SCALE GENOMIC DNA]</scope>
    <source>
        <strain evidence="7">SpSt-26</strain>
    </source>
</reference>
<keyword evidence="3 5" id="KW-0479">Metal-binding</keyword>
<feature type="binding site" evidence="5">
    <location>
        <position position="134"/>
    </location>
    <ligand>
        <name>Ca(2+)</name>
        <dbReference type="ChEBI" id="CHEBI:29108"/>
    </ligand>
</feature>
<feature type="domain" description="Archease" evidence="6">
    <location>
        <begin position="3"/>
        <end position="134"/>
    </location>
</feature>
<keyword evidence="4 5" id="KW-0106">Calcium</keyword>
<accession>A0A7J2TL82</accession>
<evidence type="ECO:0000256" key="5">
    <source>
        <dbReference type="HAMAP-Rule" id="MF_01222"/>
    </source>
</evidence>
<feature type="binding site" evidence="5">
    <location>
        <position position="133"/>
    </location>
    <ligand>
        <name>Ca(2+)</name>
        <dbReference type="ChEBI" id="CHEBI:29108"/>
    </ligand>
</feature>
<name>A0A7J2TL82_ARCFL</name>
<dbReference type="EMBL" id="DSLA01000098">
    <property type="protein sequence ID" value="HEH35792.1"/>
    <property type="molecule type" value="Genomic_DNA"/>
</dbReference>
<protein>
    <recommendedName>
        <fullName evidence="5">Protein archease</fullName>
    </recommendedName>
</protein>
<evidence type="ECO:0000256" key="2">
    <source>
        <dbReference type="ARBA" id="ARBA00022694"/>
    </source>
</evidence>
<dbReference type="PANTHER" id="PTHR12682:SF11">
    <property type="entry name" value="PROTEIN ARCHEASE"/>
    <property type="match status" value="1"/>
</dbReference>
<dbReference type="GO" id="GO:0006388">
    <property type="term" value="P:tRNA splicing, via endonucleolytic cleavage and ligation"/>
    <property type="evidence" value="ECO:0007669"/>
    <property type="project" value="UniProtKB-UniRule"/>
</dbReference>
<evidence type="ECO:0000259" key="6">
    <source>
        <dbReference type="Pfam" id="PF01951"/>
    </source>
</evidence>
<evidence type="ECO:0000313" key="7">
    <source>
        <dbReference type="EMBL" id="HEH35792.1"/>
    </source>
</evidence>
<dbReference type="PANTHER" id="PTHR12682">
    <property type="entry name" value="ARCHEASE"/>
    <property type="match status" value="1"/>
</dbReference>
<dbReference type="InterPro" id="IPR002804">
    <property type="entry name" value="Archease"/>
</dbReference>
<dbReference type="Pfam" id="PF01951">
    <property type="entry name" value="Archease"/>
    <property type="match status" value="1"/>
</dbReference>
<feature type="binding site" evidence="5">
    <location>
        <position position="11"/>
    </location>
    <ligand>
        <name>Ca(2+)</name>
        <dbReference type="ChEBI" id="CHEBI:29108"/>
    </ligand>
</feature>
<dbReference type="AlphaFoldDB" id="A0A7J2TL82"/>
<sequence>MKYRFIDHTADIAFEVYGNSLEELFENSAYAFYEAFVKSEAIREEEKKLVKVEAEDEDLLLYRWLNELLFLFETQFFAGKKVKVKIGNKELEGEIIGGKFGREAVKVEPKAITMHKFGIRRENGRFVAFIVVDI</sequence>
<evidence type="ECO:0000256" key="1">
    <source>
        <dbReference type="ARBA" id="ARBA00007963"/>
    </source>
</evidence>